<dbReference type="GO" id="GO:0006952">
    <property type="term" value="P:defense response"/>
    <property type="evidence" value="ECO:0007669"/>
    <property type="project" value="UniProtKB-KW"/>
</dbReference>
<evidence type="ECO:0000256" key="13">
    <source>
        <dbReference type="ARBA" id="ARBA00023160"/>
    </source>
</evidence>
<evidence type="ECO:0000256" key="4">
    <source>
        <dbReference type="ARBA" id="ARBA00022617"/>
    </source>
</evidence>
<evidence type="ECO:0000256" key="3">
    <source>
        <dbReference type="ARBA" id="ARBA00022559"/>
    </source>
</evidence>
<dbReference type="SUPFAM" id="SSF56634">
    <property type="entry name" value="Heme-dependent catalase-like"/>
    <property type="match status" value="1"/>
</dbReference>
<dbReference type="InterPro" id="IPR020835">
    <property type="entry name" value="Catalase_sf"/>
</dbReference>
<dbReference type="AlphaFoldDB" id="A0A2S8BF13"/>
<keyword evidence="6" id="KW-0925">Oxylipin biosynthesis</keyword>
<dbReference type="SUPFAM" id="SSF48113">
    <property type="entry name" value="Heme-dependent peroxidases"/>
    <property type="match status" value="1"/>
</dbReference>
<keyword evidence="12" id="KW-0443">Lipid metabolism</keyword>
<dbReference type="PANTHER" id="PTHR11903:SF11">
    <property type="entry name" value="ALPHA-DIOXYGENASE 1"/>
    <property type="match status" value="1"/>
</dbReference>
<reference evidence="15 16" key="1">
    <citation type="journal article" date="2017" name="Int. J. Syst. Evol. Microbiol.">
        <title>Mycobacterium talmoniae sp. nov., a slowly growing mycobacterium isolated from human respiratory samples.</title>
        <authorList>
            <person name="Davidson R.M."/>
            <person name="DeGroote M.A."/>
            <person name="Marola J.L."/>
            <person name="Buss S."/>
            <person name="Jones V."/>
            <person name="McNeil M.R."/>
            <person name="Freifeld A.G."/>
            <person name="Elaine Epperson L."/>
            <person name="Hasan N.A."/>
            <person name="Jackson M."/>
            <person name="Iwen P.C."/>
            <person name="Salfinger M."/>
            <person name="Strong M."/>
        </authorList>
    </citation>
    <scope>NUCLEOTIDE SEQUENCE [LARGE SCALE GENOMIC DNA]</scope>
    <source>
        <strain evidence="15 16">ATCC BAA-2683</strain>
    </source>
</reference>
<organism evidence="15 16">
    <name type="scientific">Mycobacterium talmoniae</name>
    <dbReference type="NCBI Taxonomy" id="1858794"/>
    <lineage>
        <taxon>Bacteria</taxon>
        <taxon>Bacillati</taxon>
        <taxon>Actinomycetota</taxon>
        <taxon>Actinomycetes</taxon>
        <taxon>Mycobacteriales</taxon>
        <taxon>Mycobacteriaceae</taxon>
        <taxon>Mycobacterium</taxon>
    </lineage>
</organism>
<keyword evidence="7" id="KW-0611">Plant defense</keyword>
<dbReference type="PRINTS" id="PR00457">
    <property type="entry name" value="ANPEROXIDASE"/>
</dbReference>
<evidence type="ECO:0000313" key="15">
    <source>
        <dbReference type="EMBL" id="PQM45244.1"/>
    </source>
</evidence>
<dbReference type="CDD" id="cd09818">
    <property type="entry name" value="PIOX_like"/>
    <property type="match status" value="1"/>
</dbReference>
<name>A0A2S8BF13_9MYCO</name>
<accession>A0A2S8BF13</accession>
<evidence type="ECO:0000256" key="12">
    <source>
        <dbReference type="ARBA" id="ARBA00023098"/>
    </source>
</evidence>
<keyword evidence="13" id="KW-0275">Fatty acid biosynthesis</keyword>
<evidence type="ECO:0000256" key="10">
    <source>
        <dbReference type="ARBA" id="ARBA00023002"/>
    </source>
</evidence>
<dbReference type="PROSITE" id="PS50292">
    <property type="entry name" value="PEROXIDASE_3"/>
    <property type="match status" value="1"/>
</dbReference>
<keyword evidence="10" id="KW-0560">Oxidoreductase</keyword>
<evidence type="ECO:0000256" key="7">
    <source>
        <dbReference type="ARBA" id="ARBA00022821"/>
    </source>
</evidence>
<sequence length="960" mass="107818">MSRVLSRIAELADRTIGWSRLPRPLAILVLVGLRNQLRAYNLYDVGRGAADRPSADGPAFSNRVGARTLNGTDNDVDDPLMGSIGSRFGRNVPLPYTYPEDPARLLDPNPRLISRRLLTREYFQPATTLNLLAAAWIQFEVHDWFSHNTVDPKPWQIPLHDHDPWPERPMTIKRTAPDPSPDPDGPPTYVTADTHWWDASQIYGSTPDFCNGLRSGHHGQLRIDELGLPPADLEQYVDLSGVAGNFWVGLAMLHSLFMREHNAICERLATEYPRLTDQELYAKARLVNSALIAKIHTIDWTPAIIAHPTTVYAMRANWFGVLGERFRRRFGRISDSEVLQGIPGSPTDHHGVPYSLTEEFVAVYRMHPLIPDDFLFRSLRDDCVLAAHTLPDLTVLHVRERLAELPMADLLYSFGRSHPGAITLHNFPRHLQQFNRADGSLLDLATTDILRVRERGVPRYNEFRRLLRLKPVASFEELTDNPVWAEELRQIYGDVERVDLMIGLYAEPKPPGFGFSDTAFRIFVLMASRRLASDRFFTRDFRPEIYTQAGMDWVNDNSMRTVLLRHFPALAPALDGVANPFAPWRPVNPTNRAPATLTSSGGSYVRYHENLERPRPDEDADVDSIVKALHGNNVRAYRKFKHGLRDAHAKSHAILRGELTVYPDLPDELAQGLFAAPATYPVIARLSTTSGVLRSDQIRGVRGLGIKVLGVHGPRALPDDDATTQDFIMVTHREFLFADAHAYRVQGMPTAQLLAMLPDRVLWAGSEVLAAATRVGVRLPPNLAVFVAPNTHILGETFYSSAPLRYGDYVAKMLYAPLSDAVTSLTGQLVPRTAGQDAHRDLILEFFGTNSAEYELRVQLCTDPVTMPIEDATVPWSEDASPHRPVAKITFPRQNPYSPERRAFGDDVLSFNSWRALAEHRPLGSINRLKKQVYEASSQFRHTVNAAPRIEPTDIAQLPD</sequence>
<dbReference type="Gene3D" id="2.40.180.10">
    <property type="entry name" value="Catalase core domain"/>
    <property type="match status" value="1"/>
</dbReference>
<keyword evidence="9" id="KW-0223">Dioxygenase</keyword>
<evidence type="ECO:0000256" key="9">
    <source>
        <dbReference type="ARBA" id="ARBA00022964"/>
    </source>
</evidence>
<dbReference type="InterPro" id="IPR010255">
    <property type="entry name" value="Haem_peroxidase_sf"/>
</dbReference>
<dbReference type="GO" id="GO:0016702">
    <property type="term" value="F:oxidoreductase activity, acting on single donors with incorporation of molecular oxygen, incorporation of two atoms of oxygen"/>
    <property type="evidence" value="ECO:0007669"/>
    <property type="project" value="TreeGrafter"/>
</dbReference>
<dbReference type="GO" id="GO:0006633">
    <property type="term" value="P:fatty acid biosynthetic process"/>
    <property type="evidence" value="ECO:0007669"/>
    <property type="project" value="UniProtKB-KW"/>
</dbReference>
<evidence type="ECO:0008006" key="17">
    <source>
        <dbReference type="Google" id="ProtNLM"/>
    </source>
</evidence>
<proteinExistence type="predicted"/>
<dbReference type="InterPro" id="IPR037120">
    <property type="entry name" value="Haem_peroxidase_sf_animal"/>
</dbReference>
<evidence type="ECO:0000313" key="16">
    <source>
        <dbReference type="Proteomes" id="UP000238296"/>
    </source>
</evidence>
<comment type="cofactor">
    <cofactor evidence="1">
        <name>Ca(2+)</name>
        <dbReference type="ChEBI" id="CHEBI:29108"/>
    </cofactor>
</comment>
<dbReference type="Gene3D" id="1.10.640.10">
    <property type="entry name" value="Haem peroxidase domain superfamily, animal type"/>
    <property type="match status" value="1"/>
</dbReference>
<dbReference type="CDD" id="cd08152">
    <property type="entry name" value="y4iL_like"/>
    <property type="match status" value="1"/>
</dbReference>
<dbReference type="InterPro" id="IPR019791">
    <property type="entry name" value="Haem_peroxidase_animal"/>
</dbReference>
<dbReference type="GO" id="GO:0020037">
    <property type="term" value="F:heme binding"/>
    <property type="evidence" value="ECO:0007669"/>
    <property type="project" value="InterPro"/>
</dbReference>
<keyword evidence="3" id="KW-0575">Peroxidase</keyword>
<dbReference type="EMBL" id="PPEA01000658">
    <property type="protein sequence ID" value="PQM45244.1"/>
    <property type="molecule type" value="Genomic_DNA"/>
</dbReference>
<feature type="region of interest" description="Disordered" evidence="14">
    <location>
        <begin position="161"/>
        <end position="187"/>
    </location>
</feature>
<keyword evidence="4" id="KW-0349">Heme</keyword>
<keyword evidence="5" id="KW-0479">Metal-binding</keyword>
<dbReference type="GO" id="GO:0006979">
    <property type="term" value="P:response to oxidative stress"/>
    <property type="evidence" value="ECO:0007669"/>
    <property type="project" value="InterPro"/>
</dbReference>
<evidence type="ECO:0000256" key="2">
    <source>
        <dbReference type="ARBA" id="ARBA00022516"/>
    </source>
</evidence>
<comment type="caution">
    <text evidence="15">The sequence shown here is derived from an EMBL/GenBank/DDBJ whole genome shotgun (WGS) entry which is preliminary data.</text>
</comment>
<keyword evidence="11" id="KW-0408">Iron</keyword>
<dbReference type="InterPro" id="IPR034815">
    <property type="entry name" value="A_dioxygenase"/>
</dbReference>
<evidence type="ECO:0000256" key="8">
    <source>
        <dbReference type="ARBA" id="ARBA00022832"/>
    </source>
</evidence>
<keyword evidence="2" id="KW-0444">Lipid biosynthesis</keyword>
<dbReference type="Proteomes" id="UP000238296">
    <property type="component" value="Unassembled WGS sequence"/>
</dbReference>
<evidence type="ECO:0000256" key="1">
    <source>
        <dbReference type="ARBA" id="ARBA00001913"/>
    </source>
</evidence>
<evidence type="ECO:0000256" key="6">
    <source>
        <dbReference type="ARBA" id="ARBA00022767"/>
    </source>
</evidence>
<feature type="region of interest" description="Disordered" evidence="14">
    <location>
        <begin position="50"/>
        <end position="78"/>
    </location>
</feature>
<dbReference type="PANTHER" id="PTHR11903">
    <property type="entry name" value="PROSTAGLANDIN G/H SYNTHASE"/>
    <property type="match status" value="1"/>
</dbReference>
<evidence type="ECO:0000256" key="11">
    <source>
        <dbReference type="ARBA" id="ARBA00023004"/>
    </source>
</evidence>
<dbReference type="GO" id="GO:0031408">
    <property type="term" value="P:oxylipin biosynthetic process"/>
    <property type="evidence" value="ECO:0007669"/>
    <property type="project" value="UniProtKB-KW"/>
</dbReference>
<keyword evidence="8" id="KW-0276">Fatty acid metabolism</keyword>
<dbReference type="GO" id="GO:0004601">
    <property type="term" value="F:peroxidase activity"/>
    <property type="evidence" value="ECO:0007669"/>
    <property type="project" value="UniProtKB-KW"/>
</dbReference>
<gene>
    <name evidence="15" type="ORF">C1Y40_04603</name>
</gene>
<dbReference type="Pfam" id="PF03098">
    <property type="entry name" value="An_peroxidase"/>
    <property type="match status" value="1"/>
</dbReference>
<dbReference type="InterPro" id="IPR050783">
    <property type="entry name" value="Oxylipin_biosynth_metab"/>
</dbReference>
<protein>
    <recommendedName>
        <fullName evidence="17">Peroxidase</fullName>
    </recommendedName>
</protein>
<dbReference type="GO" id="GO:0046872">
    <property type="term" value="F:metal ion binding"/>
    <property type="evidence" value="ECO:0007669"/>
    <property type="project" value="UniProtKB-KW"/>
</dbReference>
<evidence type="ECO:0000256" key="14">
    <source>
        <dbReference type="SAM" id="MobiDB-lite"/>
    </source>
</evidence>
<evidence type="ECO:0000256" key="5">
    <source>
        <dbReference type="ARBA" id="ARBA00022723"/>
    </source>
</evidence>